<feature type="region of interest" description="Disordered" evidence="3">
    <location>
        <begin position="739"/>
        <end position="763"/>
    </location>
</feature>
<dbReference type="OrthoDB" id="424974at2759"/>
<dbReference type="PROSITE" id="PS00463">
    <property type="entry name" value="ZN2_CY6_FUNGAL_1"/>
    <property type="match status" value="1"/>
</dbReference>
<feature type="region of interest" description="Disordered" evidence="3">
    <location>
        <begin position="660"/>
        <end position="679"/>
    </location>
</feature>
<dbReference type="AlphaFoldDB" id="A0A4S4LIC8"/>
<dbReference type="Pfam" id="PF00172">
    <property type="entry name" value="Zn_clus"/>
    <property type="match status" value="1"/>
</dbReference>
<dbReference type="InterPro" id="IPR050613">
    <property type="entry name" value="Sec_Metabolite_Reg"/>
</dbReference>
<keyword evidence="6" id="KW-1185">Reference proteome</keyword>
<dbReference type="EMBL" id="SGPK01000012">
    <property type="protein sequence ID" value="THH11525.1"/>
    <property type="molecule type" value="Genomic_DNA"/>
</dbReference>
<dbReference type="PANTHER" id="PTHR31001">
    <property type="entry name" value="UNCHARACTERIZED TRANSCRIPTIONAL REGULATORY PROTEIN"/>
    <property type="match status" value="1"/>
</dbReference>
<dbReference type="GO" id="GO:0000981">
    <property type="term" value="F:DNA-binding transcription factor activity, RNA polymerase II-specific"/>
    <property type="evidence" value="ECO:0007669"/>
    <property type="project" value="InterPro"/>
</dbReference>
<dbReference type="SUPFAM" id="SSF57701">
    <property type="entry name" value="Zn2/Cys6 DNA-binding domain"/>
    <property type="match status" value="1"/>
</dbReference>
<dbReference type="CDD" id="cd12148">
    <property type="entry name" value="fungal_TF_MHR"/>
    <property type="match status" value="1"/>
</dbReference>
<feature type="region of interest" description="Disordered" evidence="3">
    <location>
        <begin position="1"/>
        <end position="36"/>
    </location>
</feature>
<dbReference type="GO" id="GO:0008270">
    <property type="term" value="F:zinc ion binding"/>
    <property type="evidence" value="ECO:0007669"/>
    <property type="project" value="InterPro"/>
</dbReference>
<dbReference type="PANTHER" id="PTHR31001:SF56">
    <property type="entry name" value="ZN(2)-C6 FUNGAL-TYPE DOMAIN-CONTAINING PROTEIN"/>
    <property type="match status" value="1"/>
</dbReference>
<dbReference type="SMART" id="SM00066">
    <property type="entry name" value="GAL4"/>
    <property type="match status" value="1"/>
</dbReference>
<organism evidence="5 6">
    <name type="scientific">Phellinidium pouzarii</name>
    <dbReference type="NCBI Taxonomy" id="167371"/>
    <lineage>
        <taxon>Eukaryota</taxon>
        <taxon>Fungi</taxon>
        <taxon>Dikarya</taxon>
        <taxon>Basidiomycota</taxon>
        <taxon>Agaricomycotina</taxon>
        <taxon>Agaricomycetes</taxon>
        <taxon>Hymenochaetales</taxon>
        <taxon>Hymenochaetaceae</taxon>
        <taxon>Phellinidium</taxon>
    </lineage>
</organism>
<feature type="region of interest" description="Disordered" evidence="3">
    <location>
        <begin position="607"/>
        <end position="654"/>
    </location>
</feature>
<gene>
    <name evidence="5" type="ORF">EW145_g571</name>
</gene>
<feature type="compositionally biased region" description="Polar residues" evidence="3">
    <location>
        <begin position="742"/>
        <end position="763"/>
    </location>
</feature>
<dbReference type="Proteomes" id="UP000308199">
    <property type="component" value="Unassembled WGS sequence"/>
</dbReference>
<dbReference type="GO" id="GO:0005634">
    <property type="term" value="C:nucleus"/>
    <property type="evidence" value="ECO:0007669"/>
    <property type="project" value="UniProtKB-SubCell"/>
</dbReference>
<comment type="subcellular location">
    <subcellularLocation>
        <location evidence="1">Nucleus</location>
    </subcellularLocation>
</comment>
<comment type="caution">
    <text evidence="5">The sequence shown here is derived from an EMBL/GenBank/DDBJ whole genome shotgun (WGS) entry which is preliminary data.</text>
</comment>
<accession>A0A4S4LIC8</accession>
<evidence type="ECO:0000256" key="3">
    <source>
        <dbReference type="SAM" id="MobiDB-lite"/>
    </source>
</evidence>
<dbReference type="InterPro" id="IPR001138">
    <property type="entry name" value="Zn2Cys6_DnaBD"/>
</dbReference>
<evidence type="ECO:0000313" key="5">
    <source>
        <dbReference type="EMBL" id="THH11525.1"/>
    </source>
</evidence>
<dbReference type="PROSITE" id="PS50048">
    <property type="entry name" value="ZN2_CY6_FUNGAL_2"/>
    <property type="match status" value="1"/>
</dbReference>
<evidence type="ECO:0000256" key="2">
    <source>
        <dbReference type="ARBA" id="ARBA00023242"/>
    </source>
</evidence>
<dbReference type="CDD" id="cd00067">
    <property type="entry name" value="GAL4"/>
    <property type="match status" value="1"/>
</dbReference>
<protein>
    <recommendedName>
        <fullName evidence="4">Zn(2)-C6 fungal-type domain-containing protein</fullName>
    </recommendedName>
</protein>
<dbReference type="InterPro" id="IPR036864">
    <property type="entry name" value="Zn2-C6_fun-type_DNA-bd_sf"/>
</dbReference>
<feature type="region of interest" description="Disordered" evidence="3">
    <location>
        <begin position="447"/>
        <end position="466"/>
    </location>
</feature>
<feature type="domain" description="Zn(2)-C6 fungal-type" evidence="4">
    <location>
        <begin position="44"/>
        <end position="73"/>
    </location>
</feature>
<reference evidence="5 6" key="1">
    <citation type="submission" date="2019-02" db="EMBL/GenBank/DDBJ databases">
        <title>Genome sequencing of the rare red list fungi Phellinidium pouzarii.</title>
        <authorList>
            <person name="Buettner E."/>
            <person name="Kellner H."/>
        </authorList>
    </citation>
    <scope>NUCLEOTIDE SEQUENCE [LARGE SCALE GENOMIC DNA]</scope>
    <source>
        <strain evidence="5 6">DSM 108285</strain>
    </source>
</reference>
<dbReference type="Gene3D" id="4.10.240.10">
    <property type="entry name" value="Zn(2)-C6 fungal-type DNA-binding domain"/>
    <property type="match status" value="1"/>
</dbReference>
<evidence type="ECO:0000259" key="4">
    <source>
        <dbReference type="PROSITE" id="PS50048"/>
    </source>
</evidence>
<evidence type="ECO:0000256" key="1">
    <source>
        <dbReference type="ARBA" id="ARBA00004123"/>
    </source>
</evidence>
<name>A0A4S4LIC8_9AGAM</name>
<sequence length="905" mass="99504">MAAMNDSEPVADRLKAPVGAAAQAKARKTRERELERKRERGDVSCAECRRLKLKCNKKIPCGSCVRRGCHIICPNGSLASGKGSRFVLANTDKLHSKLLEMSKRIRQLEDALQIAQATISSEPHPLLSEDLLPIKTGVDVHDEKESMKLEENEEEEPEISAAFGTLSMTERGETRFMGRAGSEALLMNAYNQIEEQSTSIEDSDVFRALPAEINHAAEAFPFVLHVNLSKDQVLALIEARLPSYERATALVEAYLENVSWFFLPVQREQIMEVILPSIYKRQRSGKPDLESGNDSNADVAPNIHGLALALALFACGATADLTLVPQNAEAGLYHHLARAALSLQSVFEGASLKTVQAVMLLAAYDFLAGKKKYTRICLENVIVWTRACIKCHAWQYRFIKEIIAPISEYFCLTRQSKYSEILEFDRKIRDFEEHPLLREELNEHGKPVGRRRYSSSMAPEVEHPANPMRSSFAPSFLAAFAASTSLLRGMRAASVDNVQMLLRQWPVWAHTLTAGVIMGSVASRSRTSTLALIAFKELDIAVDLFEKAISHPVVKGGLPILRRLRNKALDSLQRAAGIPSPLSALRNVDDNEENELTILQGTARFVQVPSKSKSEHTSSNLPASSRSDDSKSSTSSPRPTYPTAADIHSSSSTKITTPLRQQYSSHGATTPSIASVPQSEKVMQTERVLEDMVASSVDDAAVRLPIQQQNVEVALPDTELDLIALMDFVNSNSLGADPSGSFPLQSDPSHQLHQPTMQNSVPSASYYSLEPQNQGMNVDEWSELGFRTVMESLISEPTQAPAAMYTSDLDVASNAFELSGRLPLDSNTQPQHFGIDYSDASQPMPNERLSAFGGYSPEVYGGHPEQGSMQTNAGVDDDASLVDAWRSIAGNPQFMGERMGTDMFL</sequence>
<keyword evidence="2" id="KW-0539">Nucleus</keyword>
<evidence type="ECO:0000313" key="6">
    <source>
        <dbReference type="Proteomes" id="UP000308199"/>
    </source>
</evidence>
<proteinExistence type="predicted"/>